<keyword evidence="3 9" id="KW-0813">Transport</keyword>
<feature type="repeat" description="Solcar" evidence="8">
    <location>
        <begin position="223"/>
        <end position="313"/>
    </location>
</feature>
<dbReference type="PROSITE" id="PS50920">
    <property type="entry name" value="SOLCAR"/>
    <property type="match status" value="3"/>
</dbReference>
<dbReference type="GO" id="GO:0016020">
    <property type="term" value="C:membrane"/>
    <property type="evidence" value="ECO:0007669"/>
    <property type="project" value="UniProtKB-SubCell"/>
</dbReference>
<keyword evidence="5" id="KW-0677">Repeat</keyword>
<evidence type="ECO:0000256" key="1">
    <source>
        <dbReference type="ARBA" id="ARBA00004141"/>
    </source>
</evidence>
<dbReference type="EMBL" id="JAVFKY010000003">
    <property type="protein sequence ID" value="KAK5579748.1"/>
    <property type="molecule type" value="Genomic_DNA"/>
</dbReference>
<name>A0AAN7U4Z4_9MYCE</name>
<proteinExistence type="inferred from homology"/>
<evidence type="ECO:0000256" key="6">
    <source>
        <dbReference type="ARBA" id="ARBA00022989"/>
    </source>
</evidence>
<keyword evidence="7 8" id="KW-0472">Membrane</keyword>
<reference evidence="11 12" key="1">
    <citation type="submission" date="2023-11" db="EMBL/GenBank/DDBJ databases">
        <title>Dfirmibasis_genome.</title>
        <authorList>
            <person name="Edelbroek B."/>
            <person name="Kjellin J."/>
            <person name="Jerlstrom-Hultqvist J."/>
            <person name="Soderbom F."/>
        </authorList>
    </citation>
    <scope>NUCLEOTIDE SEQUENCE [LARGE SCALE GENOMIC DNA]</scope>
    <source>
        <strain evidence="11 12">TNS-C-14</strain>
    </source>
</reference>
<feature type="repeat" description="Solcar" evidence="8">
    <location>
        <begin position="125"/>
        <end position="213"/>
    </location>
</feature>
<keyword evidence="12" id="KW-1185">Reference proteome</keyword>
<dbReference type="InterPro" id="IPR023395">
    <property type="entry name" value="MCP_dom_sf"/>
</dbReference>
<dbReference type="Gene3D" id="1.50.40.10">
    <property type="entry name" value="Mitochondrial carrier domain"/>
    <property type="match status" value="2"/>
</dbReference>
<evidence type="ECO:0000256" key="10">
    <source>
        <dbReference type="SAM" id="Phobius"/>
    </source>
</evidence>
<evidence type="ECO:0000256" key="9">
    <source>
        <dbReference type="RuleBase" id="RU000488"/>
    </source>
</evidence>
<keyword evidence="4 8" id="KW-0812">Transmembrane</keyword>
<evidence type="ECO:0000313" key="11">
    <source>
        <dbReference type="EMBL" id="KAK5579748.1"/>
    </source>
</evidence>
<dbReference type="Pfam" id="PF00153">
    <property type="entry name" value="Mito_carr"/>
    <property type="match status" value="3"/>
</dbReference>
<evidence type="ECO:0000256" key="5">
    <source>
        <dbReference type="ARBA" id="ARBA00022737"/>
    </source>
</evidence>
<dbReference type="AlphaFoldDB" id="A0AAN7U4Z4"/>
<dbReference type="GO" id="GO:0006862">
    <property type="term" value="P:nucleotide transport"/>
    <property type="evidence" value="ECO:0007669"/>
    <property type="project" value="InterPro"/>
</dbReference>
<protein>
    <submittedName>
        <fullName evidence="11">Uncharacterized protein</fullName>
    </submittedName>
</protein>
<dbReference type="InterPro" id="IPR018108">
    <property type="entry name" value="MCP_transmembrane"/>
</dbReference>
<evidence type="ECO:0000256" key="8">
    <source>
        <dbReference type="PROSITE-ProRule" id="PRU00282"/>
    </source>
</evidence>
<dbReference type="InterPro" id="IPR044712">
    <property type="entry name" value="SLC25A32-like"/>
</dbReference>
<evidence type="ECO:0000256" key="4">
    <source>
        <dbReference type="ARBA" id="ARBA00022692"/>
    </source>
</evidence>
<keyword evidence="6 10" id="KW-1133">Transmembrane helix</keyword>
<comment type="subcellular location">
    <subcellularLocation>
        <location evidence="1">Membrane</location>
        <topology evidence="1">Multi-pass membrane protein</topology>
    </subcellularLocation>
</comment>
<comment type="similarity">
    <text evidence="2 9">Belongs to the mitochondrial carrier (TC 2.A.29) family.</text>
</comment>
<feature type="repeat" description="Solcar" evidence="8">
    <location>
        <begin position="26"/>
        <end position="111"/>
    </location>
</feature>
<accession>A0AAN7U4Z4</accession>
<dbReference type="FunFam" id="1.50.40.10:FF:000346">
    <property type="entry name" value="Mitochondrial substrate carrier family protein W"/>
    <property type="match status" value="1"/>
</dbReference>
<evidence type="ECO:0000256" key="7">
    <source>
        <dbReference type="ARBA" id="ARBA00023136"/>
    </source>
</evidence>
<dbReference type="PANTHER" id="PTHR45683">
    <property type="entry name" value="MITOCHONDRIAL NICOTINAMIDE ADENINE DINUCLEOTIDE TRANSPORTER 1-RELATED-RELATED"/>
    <property type="match status" value="1"/>
</dbReference>
<evidence type="ECO:0000256" key="2">
    <source>
        <dbReference type="ARBA" id="ARBA00006375"/>
    </source>
</evidence>
<comment type="caution">
    <text evidence="11">The sequence shown here is derived from an EMBL/GenBank/DDBJ whole genome shotgun (WGS) entry which is preliminary data.</text>
</comment>
<feature type="transmembrane region" description="Helical" evidence="10">
    <location>
        <begin position="128"/>
        <end position="151"/>
    </location>
</feature>
<gene>
    <name evidence="11" type="ORF">RB653_009434</name>
</gene>
<evidence type="ECO:0000256" key="3">
    <source>
        <dbReference type="ARBA" id="ARBA00022448"/>
    </source>
</evidence>
<dbReference type="GO" id="GO:0055085">
    <property type="term" value="P:transmembrane transport"/>
    <property type="evidence" value="ECO:0007669"/>
    <property type="project" value="InterPro"/>
</dbReference>
<sequence>MTTNNSNDFKKHGIIKHQQDQSYQHNSRLIEMAAGCGAGFMASLFTTPLDVIKTTMQVDNSSNKTIAGTVKSILDRKGGFRNLYLGLKPTLVGQIPSWAVYFSTYTFCKELFTKENDQHSLLEKDSPIIFMTSAIIAGAATSICTSPIWLIKTRFITQEMVGRQKKYRGIVHSMVSIYHEEGFRGLYKGLGPSLLGVLHVGVQFPLYEKFKSILQEKNKNKELGVVEIMVASSVSKIIASVVAYPHEVLRARSQDSAPDSPNRAYRGNIIEMFKQIIREEGWRGLYRGMGVNLLRVTPSCVITFTSYEYIKKYLSQNHHFNSM</sequence>
<dbReference type="Proteomes" id="UP001344447">
    <property type="component" value="Unassembled WGS sequence"/>
</dbReference>
<evidence type="ECO:0000313" key="12">
    <source>
        <dbReference type="Proteomes" id="UP001344447"/>
    </source>
</evidence>
<organism evidence="11 12">
    <name type="scientific">Dictyostelium firmibasis</name>
    <dbReference type="NCBI Taxonomy" id="79012"/>
    <lineage>
        <taxon>Eukaryota</taxon>
        <taxon>Amoebozoa</taxon>
        <taxon>Evosea</taxon>
        <taxon>Eumycetozoa</taxon>
        <taxon>Dictyostelia</taxon>
        <taxon>Dictyosteliales</taxon>
        <taxon>Dictyosteliaceae</taxon>
        <taxon>Dictyostelium</taxon>
    </lineage>
</organism>
<dbReference type="SUPFAM" id="SSF103506">
    <property type="entry name" value="Mitochondrial carrier"/>
    <property type="match status" value="1"/>
</dbReference>